<evidence type="ECO:0000313" key="2">
    <source>
        <dbReference type="Proteomes" id="UP000319342"/>
    </source>
</evidence>
<organism evidence="1 2">
    <name type="scientific">Rohdeia mirabilis</name>
    <dbReference type="NCBI Taxonomy" id="2528008"/>
    <lineage>
        <taxon>Bacteria</taxon>
        <taxon>Pseudomonadati</taxon>
        <taxon>Planctomycetota</taxon>
        <taxon>Planctomycetia</taxon>
        <taxon>Planctomycetia incertae sedis</taxon>
        <taxon>Rohdeia</taxon>
    </lineage>
</organism>
<dbReference type="OrthoDB" id="300049at2"/>
<evidence type="ECO:0000313" key="1">
    <source>
        <dbReference type="EMBL" id="QDU86294.1"/>
    </source>
</evidence>
<protein>
    <submittedName>
        <fullName evidence="1">Uncharacterized protein</fullName>
    </submittedName>
</protein>
<dbReference type="AlphaFoldDB" id="A0A518D4A5"/>
<proteinExistence type="predicted"/>
<accession>A0A518D4A5</accession>
<dbReference type="Proteomes" id="UP000319342">
    <property type="component" value="Chromosome"/>
</dbReference>
<dbReference type="RefSeq" id="WP_145191266.1">
    <property type="nucleotide sequence ID" value="NZ_CP036290.1"/>
</dbReference>
<gene>
    <name evidence="1" type="ORF">Pla163_34450</name>
</gene>
<sequence>MLPFALLFAALEPHLLLPVAPFEIEPFADEPPALEQAAEPAPLGHVSRVPLAPVSPGLGAALRGSTSFLRPERFEFDLRLVEGIDAERSRIGLVATYALTERLTVGVEASPKKGEVGPLALYRVQDETADRPAVVVGTSSDRIGTPQGRAFWVTASKSLEPQLDFPLAPYVGLAWGDFEDEFEVLAGVRIDWSRGISTTSLWDGENLHHQLEFEWESGWRVGVLAIEDDEDGRTRFGLSLGAALGAQGR</sequence>
<name>A0A518D4A5_9BACT</name>
<dbReference type="EMBL" id="CP036290">
    <property type="protein sequence ID" value="QDU86294.1"/>
    <property type="molecule type" value="Genomic_DNA"/>
</dbReference>
<reference evidence="1 2" key="1">
    <citation type="submission" date="2019-02" db="EMBL/GenBank/DDBJ databases">
        <title>Deep-cultivation of Planctomycetes and their phenomic and genomic characterization uncovers novel biology.</title>
        <authorList>
            <person name="Wiegand S."/>
            <person name="Jogler M."/>
            <person name="Boedeker C."/>
            <person name="Pinto D."/>
            <person name="Vollmers J."/>
            <person name="Rivas-Marin E."/>
            <person name="Kohn T."/>
            <person name="Peeters S.H."/>
            <person name="Heuer A."/>
            <person name="Rast P."/>
            <person name="Oberbeckmann S."/>
            <person name="Bunk B."/>
            <person name="Jeske O."/>
            <person name="Meyerdierks A."/>
            <person name="Storesund J.E."/>
            <person name="Kallscheuer N."/>
            <person name="Luecker S."/>
            <person name="Lage O.M."/>
            <person name="Pohl T."/>
            <person name="Merkel B.J."/>
            <person name="Hornburger P."/>
            <person name="Mueller R.-W."/>
            <person name="Bruemmer F."/>
            <person name="Labrenz M."/>
            <person name="Spormann A.M."/>
            <person name="Op den Camp H."/>
            <person name="Overmann J."/>
            <person name="Amann R."/>
            <person name="Jetten M.S.M."/>
            <person name="Mascher T."/>
            <person name="Medema M.H."/>
            <person name="Devos D.P."/>
            <person name="Kaster A.-K."/>
            <person name="Ovreas L."/>
            <person name="Rohde M."/>
            <person name="Galperin M.Y."/>
            <person name="Jogler C."/>
        </authorList>
    </citation>
    <scope>NUCLEOTIDE SEQUENCE [LARGE SCALE GENOMIC DNA]</scope>
    <source>
        <strain evidence="1 2">Pla163</strain>
    </source>
</reference>
<keyword evidence="2" id="KW-1185">Reference proteome</keyword>